<proteinExistence type="predicted"/>
<evidence type="ECO:0000259" key="3">
    <source>
        <dbReference type="PROSITE" id="PS51704"/>
    </source>
</evidence>
<dbReference type="InterPro" id="IPR017946">
    <property type="entry name" value="PLC-like_Pdiesterase_TIM-brl"/>
</dbReference>
<dbReference type="Gene3D" id="1.25.40.20">
    <property type="entry name" value="Ankyrin repeat-containing domain"/>
    <property type="match status" value="1"/>
</dbReference>
<protein>
    <submittedName>
        <fullName evidence="4">Glycerophosphocholine phosphodiesterase</fullName>
        <ecNumber evidence="4">3.1.4.46</ecNumber>
    </submittedName>
</protein>
<gene>
    <name evidence="4" type="primary">GDE1</name>
    <name evidence="4" type="ORF">LPJ64_000098</name>
</gene>
<reference evidence="4" key="1">
    <citation type="submission" date="2022-07" db="EMBL/GenBank/DDBJ databases">
        <title>Phylogenomic reconstructions and comparative analyses of Kickxellomycotina fungi.</title>
        <authorList>
            <person name="Reynolds N.K."/>
            <person name="Stajich J.E."/>
            <person name="Barry K."/>
            <person name="Grigoriev I.V."/>
            <person name="Crous P."/>
            <person name="Smith M.E."/>
        </authorList>
    </citation>
    <scope>NUCLEOTIDE SEQUENCE</scope>
    <source>
        <strain evidence="4">NBRC 105413</strain>
    </source>
</reference>
<dbReference type="CDD" id="cd08572">
    <property type="entry name" value="GDPD_GDE5_like"/>
    <property type="match status" value="1"/>
</dbReference>
<dbReference type="PANTHER" id="PTHR22958">
    <property type="entry name" value="GLYCEROPHOSPHORYL DIESTER PHOSPHODIESTERASE"/>
    <property type="match status" value="1"/>
</dbReference>
<organism evidence="4 5">
    <name type="scientific">Coemansia asiatica</name>
    <dbReference type="NCBI Taxonomy" id="1052880"/>
    <lineage>
        <taxon>Eukaryota</taxon>
        <taxon>Fungi</taxon>
        <taxon>Fungi incertae sedis</taxon>
        <taxon>Zoopagomycota</taxon>
        <taxon>Kickxellomycotina</taxon>
        <taxon>Kickxellomycetes</taxon>
        <taxon>Kickxellales</taxon>
        <taxon>Kickxellaceae</taxon>
        <taxon>Coemansia</taxon>
    </lineage>
</organism>
<dbReference type="SMART" id="SM00248">
    <property type="entry name" value="ANK"/>
    <property type="match status" value="2"/>
</dbReference>
<evidence type="ECO:0000313" key="5">
    <source>
        <dbReference type="Proteomes" id="UP001145021"/>
    </source>
</evidence>
<dbReference type="EMBL" id="JANBOH010000002">
    <property type="protein sequence ID" value="KAJ1648644.1"/>
    <property type="molecule type" value="Genomic_DNA"/>
</dbReference>
<dbReference type="SUPFAM" id="SSF48403">
    <property type="entry name" value="Ankyrin repeat"/>
    <property type="match status" value="1"/>
</dbReference>
<dbReference type="Pfam" id="PF03009">
    <property type="entry name" value="GDPD"/>
    <property type="match status" value="1"/>
</dbReference>
<dbReference type="GO" id="GO:0046475">
    <property type="term" value="P:glycerophospholipid catabolic process"/>
    <property type="evidence" value="ECO:0007669"/>
    <property type="project" value="TreeGrafter"/>
</dbReference>
<feature type="region of interest" description="Disordered" evidence="2">
    <location>
        <begin position="199"/>
        <end position="228"/>
    </location>
</feature>
<dbReference type="InterPro" id="IPR002110">
    <property type="entry name" value="Ankyrin_rpt"/>
</dbReference>
<dbReference type="InterPro" id="IPR030395">
    <property type="entry name" value="GP_PDE_dom"/>
</dbReference>
<name>A0A9W7XNN0_9FUNG</name>
<evidence type="ECO:0000256" key="2">
    <source>
        <dbReference type="SAM" id="MobiDB-lite"/>
    </source>
</evidence>
<dbReference type="Proteomes" id="UP001145021">
    <property type="component" value="Unassembled WGS sequence"/>
</dbReference>
<dbReference type="PANTHER" id="PTHR22958:SF1">
    <property type="entry name" value="GLYCEROPHOSPHOCHOLINE PHOSPHODIESTERASE GPCPD1"/>
    <property type="match status" value="1"/>
</dbReference>
<evidence type="ECO:0000313" key="4">
    <source>
        <dbReference type="EMBL" id="KAJ1648644.1"/>
    </source>
</evidence>
<dbReference type="SUPFAM" id="SSF51695">
    <property type="entry name" value="PLC-like phosphodiesterases"/>
    <property type="match status" value="1"/>
</dbReference>
<dbReference type="PROSITE" id="PS51704">
    <property type="entry name" value="GP_PDE"/>
    <property type="match status" value="1"/>
</dbReference>
<keyword evidence="5" id="KW-1185">Reference proteome</keyword>
<sequence length="1114" mass="121558">MRKHTKSIPEFERSVAMRRLALQQYPIDMTSVSKDIVRAVDGAVKATTEYAEELALECLKVSTYLKSVESMASSVRINQILALMEDLECRVQNLIRYGWSIEREWDSYVLPLAPVHEQHMRKGLPRVIGVFPSAYLRNLDTWHVTLTNAIARVRHRSAEASYGSRGVNSDAAQPWEAMGVVYSLNPTHWSTEYVLEKAKNERSKKRRPDSWLDAVPHITSAQPDRKPSARLVDVRRRNPMHYAAMSAADLLWLKRLNYLDLQDIRVQGEEGAREPALNTLDLFGDSPLTIAAQTGNTSAVKYIIKESGVDIPGSSVVDAIVISLFESHLDALPALIDRLVSLASAQDIALIVRMAMFYGFKTLFDSICDALSEKTASMQEAVANVDRALDLTLQISGGCTVFHLAALNNRPEMIKSAQSQSVFGSRAFDAHARDEAHITALDAANYFGYRGCGDVLLTTFPAFHPPLALEFSSEDAALKVRRFAPENYSGVITPLDTYAVFAGLGANDMRRNAMLPPISIDRDALNSVLDDIGLPRSTHLLLRVDSEQGMEINNPNGWLMDVTAILEDPAMAAHTWIPPAHFHTVYPERFVLKLDLIALIDQALLPHASEHKVIACAALSLSPTYIPRYSERMPGHFIPVCPTGGSYLNAVFVSVASEDIVGEVNIEVFVATPYGRQRSGGASSNSNGIAGAHKRGLKAPPLSANGVHSNANANANANANGDAIMPALSNAPSIPASTLASASNSISAVPMPVSVSVPASVSMHAATKRERAAAANGSHGSARLPEMLPWYQQGRTLVYGHRGSGMNFAPIVTPRRLQLGENTVLSMEKAVRDGVTAVEFDVQITRDMVPVIYHDWIVAETGLDVPLNTLTLNQFLACNPRNQPISESRTCESILTRSSKTAVVPGHSCNPMHVANSENTVQAPFATLQGLFETLPGDVGFDVEIKYPMPDEADEFGVFTNFEINLFVDCILDVVYNHMHPADGRSSKRRPIVFTSFHPDICLLLAHKVNGDIPVMLLTDAGMSAMADCRCNSIDAAVRLCKWAGLAGIVTHVGPISQSPRVASLVRRHQLVLATYGSLNNQPDHVRQQQAYGVDIVIVDDVRSARAAVDSARS</sequence>
<dbReference type="GO" id="GO:0008889">
    <property type="term" value="F:glycerophosphodiester phosphodiesterase activity"/>
    <property type="evidence" value="ECO:0007669"/>
    <property type="project" value="UniProtKB-EC"/>
</dbReference>
<dbReference type="InterPro" id="IPR036770">
    <property type="entry name" value="Ankyrin_rpt-contain_sf"/>
</dbReference>
<dbReference type="GO" id="GO:0047389">
    <property type="term" value="F:glycerophosphocholine phosphodiesterase activity"/>
    <property type="evidence" value="ECO:0007669"/>
    <property type="project" value="TreeGrafter"/>
</dbReference>
<keyword evidence="1 4" id="KW-0378">Hydrolase</keyword>
<dbReference type="AlphaFoldDB" id="A0A9W7XNN0"/>
<dbReference type="Gene3D" id="3.20.20.190">
    <property type="entry name" value="Phosphatidylinositol (PI) phosphodiesterase"/>
    <property type="match status" value="1"/>
</dbReference>
<dbReference type="InterPro" id="IPR051578">
    <property type="entry name" value="GDPD"/>
</dbReference>
<evidence type="ECO:0000256" key="1">
    <source>
        <dbReference type="ARBA" id="ARBA00022801"/>
    </source>
</evidence>
<comment type="caution">
    <text evidence="4">The sequence shown here is derived from an EMBL/GenBank/DDBJ whole genome shotgun (WGS) entry which is preliminary data.</text>
</comment>
<dbReference type="EC" id="3.1.4.46" evidence="4"/>
<feature type="domain" description="GP-PDE" evidence="3">
    <location>
        <begin position="796"/>
        <end position="1109"/>
    </location>
</feature>
<accession>A0A9W7XNN0</accession>